<organism evidence="4 5">
    <name type="scientific">Streptomyces nanshensis</name>
    <dbReference type="NCBI Taxonomy" id="518642"/>
    <lineage>
        <taxon>Bacteria</taxon>
        <taxon>Bacillati</taxon>
        <taxon>Actinomycetota</taxon>
        <taxon>Actinomycetes</taxon>
        <taxon>Kitasatosporales</taxon>
        <taxon>Streptomycetaceae</taxon>
        <taxon>Streptomyces</taxon>
    </lineage>
</organism>
<evidence type="ECO:0000259" key="2">
    <source>
        <dbReference type="Pfam" id="PF01464"/>
    </source>
</evidence>
<dbReference type="CDD" id="cd12797">
    <property type="entry name" value="M23_peptidase"/>
    <property type="match status" value="1"/>
</dbReference>
<sequence>MAEPTLVGRTRVSLVPDTRQFGNRLRVELPSAIRQPAKMAGQVAGEQILDGIQRKLAAATPTVRVGVDLVTTVAEAKLTKLTKARTVKVTAELDDKAVTSGLTRVTRDRTVTVRAELDDRAARIGIGRLIDQRTVRVLAQLDDRAAKAGIARLIDQRTVRVVAQLDDTAAKAKLNGFGQATADVVAKVDEASFKKAQKALDKLTADRLVQIRATVDTRVAANEIRALGQRQRVRLGVDVDTRVAANDLANLTRRRTASIDARAVTAAANTALNHAARDRVVNIRTRLFGLAGITSSLGSFGSSGGDASAQAGILSGRIAKIAAAALLATPQLSAMGSAIGQLGPLAAVAAPGILTLVSAFAAIKLGTSGVGDAIKAAFNPAPAEAKAAVTAARQVESAQRSLANAQRGVADAERTLSQAQRTARQAQQELSAARREAARDLEDMNRRLRQGALDQRQAALDVQQAEVDLAAVRSDPAATQLQIQQADLALAKAKASADEQARQQKRLQVDTAAVNRAGVAGSDAVVKAQERIRAANEQVANQERSLADAHRAVADATRAVAEAQQNAAEQTTKLDDAISKLSPNARRFVGILQEMAPAWRAMKLDVQDALFAGLGERLQAVGGRILPTVRAGLVGAATELSTMAKNALSAVDNLERSGQLRGTFDVIRNGLANMNRIPGQILTGLSQLTIAAGPAWDRITTGAGEAMDRVMDKLAKGLENGRLEEAINTALDVAVSFGRVLADLGGIIKNVFGAAADGGGDFFAVIGSALEEIRRVTALPEVQESLKQIFAAVQAFAGLLAGALGAALQAVMPVLAALAPSVIQITRLLGPVVSNLMETLGKALLPVAEALGPVLVVAARAVIALVKAVSPMLPVLGKLIGDLLPLVTPIFETLVTVFTHLIPVVTRIAAMLGPVLSPIIEGLSAVIGELAQQYAAMFMRVLQQLLPIIPMLVPPLVQIGKSIGDILLALAPLLPQLALLGTEFLLQLLPAILPLLPPLIQLTMLMTQLATAVILRVVIPAVETFVKSMTKLRKDIQPGIDAVKWLTESIARSFRWLDGDLLGAKGRIPGLVGGALKWFTDLRDKVSLLIGALKDKVTTTWSNLWSDIGLIASAAWGVVRTGFDAFADKLSDAFDTLKKGLGKIWAGLKDLVKEPIKFWIDVVYNKGIVPVWNKTAAKIPGVPDLKPMPTPKGFARGGILPGQSSWRQGDDQLVPMRRGEGVYVSEAMRDPYERARLHAVNQAAMRGQSLRQFRGFAEGGIFDGITNAVGSVLSKGADVARGGLADLAEAALSPVKSGITKTLGKNKATWPGMIAQAPIGLINKAIDYIRGKDIVEGTGDWLKPVSAPYGTPFGKAGLMWSSGRHTGLDFPAKTGTPIRAVDSGIVRKAVDSGPYGKHIEINHGAGLSSLYAHMSAMLAKASDTVKRGQQIGRVGATGNTTGPHLHLEARINGRTVDPMRYLEGGTGGDAGAGVERFRGVVTQALGQVGQSLSLVNTTLRRMNQESGGNTRAVNRNDINWINGTPSVGLMQVIEPTFKAYAGKYRKTGPFMYGVSTDPMANIYASMRYALARYGSLSAAYNRIGGYARGGIVGGVQIHTGLRRDGGYATGGIIRVGGKRIDTGPIAASVGANFLKALAGTASAIDKSMTTVATAVKNAFKGVKTTLDDRLIRNLTAQNKTLQNLAGKRDALRARIAQANTFAAETTASASSFASLTGLPNSGLPFGADGILNGLKVRLGQLQTFSSNIATLGKRGLSKEFLSQLIAAGPDQGAPYAAALVKATDAQLKSINATQVQIGKAATVYGQNAADVMYDAGAMSGKGYLAGLKAQEASIVKAMADLAKKIQKTIKVELRIKSPSQVLQALGRFTGLGFARGVRDTIPQAAAAAATMARTVRSTAAATVARTEVSTVNNTSAERHLHYNALVREVPSRRSILDALDAEDMLHRTVMSGAS</sequence>
<accession>A0A1E7LK30</accession>
<dbReference type="PANTHER" id="PTHR21666:SF270">
    <property type="entry name" value="MUREIN HYDROLASE ACTIVATOR ENVC"/>
    <property type="match status" value="1"/>
</dbReference>
<dbReference type="Gene3D" id="1.10.530.10">
    <property type="match status" value="1"/>
</dbReference>
<feature type="coiled-coil region" evidence="1">
    <location>
        <begin position="395"/>
        <end position="447"/>
    </location>
</feature>
<dbReference type="InterPro" id="IPR011055">
    <property type="entry name" value="Dup_hybrid_motif"/>
</dbReference>
<dbReference type="Gene3D" id="2.70.70.10">
    <property type="entry name" value="Glucose Permease (Domain IIA)"/>
    <property type="match status" value="1"/>
</dbReference>
<evidence type="ECO:0000313" key="4">
    <source>
        <dbReference type="EMBL" id="OEV16293.1"/>
    </source>
</evidence>
<dbReference type="RefSeq" id="WP_070203836.1">
    <property type="nucleotide sequence ID" value="NZ_LJGZ01000103.1"/>
</dbReference>
<proteinExistence type="predicted"/>
<dbReference type="SUPFAM" id="SSF53955">
    <property type="entry name" value="Lysozyme-like"/>
    <property type="match status" value="1"/>
</dbReference>
<name>A0A1E7LK30_9ACTN</name>
<reference evidence="4 5" key="1">
    <citation type="journal article" date="2016" name="Front. Microbiol.">
        <title>Comparative Genomics Analysis of Streptomyces Species Reveals Their Adaptation to the Marine Environment and Their Diversity at the Genomic Level.</title>
        <authorList>
            <person name="Tian X."/>
            <person name="Zhang Z."/>
            <person name="Yang T."/>
            <person name="Chen M."/>
            <person name="Li J."/>
            <person name="Chen F."/>
            <person name="Yang J."/>
            <person name="Li W."/>
            <person name="Zhang B."/>
            <person name="Zhang Z."/>
            <person name="Wu J."/>
            <person name="Zhang C."/>
            <person name="Long L."/>
            <person name="Xiao J."/>
        </authorList>
    </citation>
    <scope>NUCLEOTIDE SEQUENCE [LARGE SCALE GENOMIC DNA]</scope>
    <source>
        <strain evidence="4 5">SCSIO M10372</strain>
    </source>
</reference>
<dbReference type="EMBL" id="LJGZ01000103">
    <property type="protein sequence ID" value="OEV16293.1"/>
    <property type="molecule type" value="Genomic_DNA"/>
</dbReference>
<evidence type="ECO:0000259" key="3">
    <source>
        <dbReference type="Pfam" id="PF01551"/>
    </source>
</evidence>
<dbReference type="OrthoDB" id="3404808at2"/>
<evidence type="ECO:0000313" key="5">
    <source>
        <dbReference type="Proteomes" id="UP000175971"/>
    </source>
</evidence>
<feature type="domain" description="Transglycosylase SLT" evidence="2">
    <location>
        <begin position="1502"/>
        <end position="1589"/>
    </location>
</feature>
<dbReference type="CDD" id="cd13402">
    <property type="entry name" value="LT_TF-like"/>
    <property type="match status" value="1"/>
</dbReference>
<protein>
    <submittedName>
        <fullName evidence="4">Peptidase M23</fullName>
    </submittedName>
</protein>
<gene>
    <name evidence="4" type="ORF">AN221_32290</name>
</gene>
<keyword evidence="1" id="KW-0175">Coiled coil</keyword>
<dbReference type="Pfam" id="PF01551">
    <property type="entry name" value="Peptidase_M23"/>
    <property type="match status" value="1"/>
</dbReference>
<dbReference type="GO" id="GO:0004222">
    <property type="term" value="F:metalloendopeptidase activity"/>
    <property type="evidence" value="ECO:0007669"/>
    <property type="project" value="TreeGrafter"/>
</dbReference>
<comment type="caution">
    <text evidence="4">The sequence shown here is derived from an EMBL/GenBank/DDBJ whole genome shotgun (WGS) entry which is preliminary data.</text>
</comment>
<dbReference type="Pfam" id="PF01464">
    <property type="entry name" value="SLT"/>
    <property type="match status" value="1"/>
</dbReference>
<dbReference type="InterPro" id="IPR050570">
    <property type="entry name" value="Cell_wall_metabolism_enzyme"/>
</dbReference>
<feature type="domain" description="M23ase beta-sheet core" evidence="3">
    <location>
        <begin position="1364"/>
        <end position="1458"/>
    </location>
</feature>
<dbReference type="InterPro" id="IPR016047">
    <property type="entry name" value="M23ase_b-sheet_dom"/>
</dbReference>
<dbReference type="InterPro" id="IPR023346">
    <property type="entry name" value="Lysozyme-like_dom_sf"/>
</dbReference>
<feature type="coiled-coil region" evidence="1">
    <location>
        <begin position="483"/>
        <end position="580"/>
    </location>
</feature>
<dbReference type="InterPro" id="IPR008258">
    <property type="entry name" value="Transglycosylase_SLT_dom_1"/>
</dbReference>
<dbReference type="PANTHER" id="PTHR21666">
    <property type="entry name" value="PEPTIDASE-RELATED"/>
    <property type="match status" value="1"/>
</dbReference>
<dbReference type="PATRIC" id="fig|518642.7.peg.2641"/>
<evidence type="ECO:0000256" key="1">
    <source>
        <dbReference type="SAM" id="Coils"/>
    </source>
</evidence>
<dbReference type="Proteomes" id="UP000175971">
    <property type="component" value="Unassembled WGS sequence"/>
</dbReference>
<dbReference type="SUPFAM" id="SSF51261">
    <property type="entry name" value="Duplicated hybrid motif"/>
    <property type="match status" value="1"/>
</dbReference>
<keyword evidence="5" id="KW-1185">Reference proteome</keyword>